<dbReference type="Proteomes" id="UP001305647">
    <property type="component" value="Unassembled WGS sequence"/>
</dbReference>
<dbReference type="SUPFAM" id="SSF50129">
    <property type="entry name" value="GroES-like"/>
    <property type="match status" value="1"/>
</dbReference>
<dbReference type="SUPFAM" id="SSF51735">
    <property type="entry name" value="NAD(P)-binding Rossmann-fold domains"/>
    <property type="match status" value="1"/>
</dbReference>
<dbReference type="Pfam" id="PF00107">
    <property type="entry name" value="ADH_zinc_N"/>
    <property type="match status" value="1"/>
</dbReference>
<keyword evidence="4" id="KW-0560">Oxidoreductase</keyword>
<evidence type="ECO:0000313" key="7">
    <source>
        <dbReference type="EMBL" id="KAK4096738.1"/>
    </source>
</evidence>
<evidence type="ECO:0000256" key="5">
    <source>
        <dbReference type="RuleBase" id="RU361277"/>
    </source>
</evidence>
<dbReference type="InterPro" id="IPR011032">
    <property type="entry name" value="GroES-like_sf"/>
</dbReference>
<dbReference type="Gene3D" id="3.40.50.720">
    <property type="entry name" value="NAD(P)-binding Rossmann-like Domain"/>
    <property type="match status" value="1"/>
</dbReference>
<comment type="similarity">
    <text evidence="5">Belongs to the zinc-containing alcohol dehydrogenase family.</text>
</comment>
<reference evidence="7" key="2">
    <citation type="submission" date="2023-05" db="EMBL/GenBank/DDBJ databases">
        <authorList>
            <consortium name="Lawrence Berkeley National Laboratory"/>
            <person name="Steindorff A."/>
            <person name="Hensen N."/>
            <person name="Bonometti L."/>
            <person name="Westerberg I."/>
            <person name="Brannstrom I.O."/>
            <person name="Guillou S."/>
            <person name="Cros-Aarteil S."/>
            <person name="Calhoun S."/>
            <person name="Haridas S."/>
            <person name="Kuo A."/>
            <person name="Mondo S."/>
            <person name="Pangilinan J."/>
            <person name="Riley R."/>
            <person name="Labutti K."/>
            <person name="Andreopoulos B."/>
            <person name="Lipzen A."/>
            <person name="Chen C."/>
            <person name="Yanf M."/>
            <person name="Daum C."/>
            <person name="Ng V."/>
            <person name="Clum A."/>
            <person name="Ohm R."/>
            <person name="Martin F."/>
            <person name="Silar P."/>
            <person name="Natvig D."/>
            <person name="Lalanne C."/>
            <person name="Gautier V."/>
            <person name="Ament-Velasquez S.L."/>
            <person name="Kruys A."/>
            <person name="Hutchinson M.I."/>
            <person name="Powell A.J."/>
            <person name="Barry K."/>
            <person name="Miller A.N."/>
            <person name="Grigoriev I.V."/>
            <person name="Debuchy R."/>
            <person name="Gladieux P."/>
            <person name="Thoren M.H."/>
            <person name="Johannesson H."/>
        </authorList>
    </citation>
    <scope>NUCLEOTIDE SEQUENCE</scope>
    <source>
        <strain evidence="7">CBS 757.83</strain>
    </source>
</reference>
<dbReference type="Pfam" id="PF08240">
    <property type="entry name" value="ADH_N"/>
    <property type="match status" value="1"/>
</dbReference>
<protein>
    <submittedName>
        <fullName evidence="7">NADP-dependent alcohol dehydrogenase</fullName>
    </submittedName>
</protein>
<dbReference type="AlphaFoldDB" id="A0AAN6PS54"/>
<reference evidence="7" key="1">
    <citation type="journal article" date="2023" name="Mol. Phylogenet. Evol.">
        <title>Genome-scale phylogeny and comparative genomics of the fungal order Sordariales.</title>
        <authorList>
            <person name="Hensen N."/>
            <person name="Bonometti L."/>
            <person name="Westerberg I."/>
            <person name="Brannstrom I.O."/>
            <person name="Guillou S."/>
            <person name="Cros-Aarteil S."/>
            <person name="Calhoun S."/>
            <person name="Haridas S."/>
            <person name="Kuo A."/>
            <person name="Mondo S."/>
            <person name="Pangilinan J."/>
            <person name="Riley R."/>
            <person name="LaButti K."/>
            <person name="Andreopoulos B."/>
            <person name="Lipzen A."/>
            <person name="Chen C."/>
            <person name="Yan M."/>
            <person name="Daum C."/>
            <person name="Ng V."/>
            <person name="Clum A."/>
            <person name="Steindorff A."/>
            <person name="Ohm R.A."/>
            <person name="Martin F."/>
            <person name="Silar P."/>
            <person name="Natvig D.O."/>
            <person name="Lalanne C."/>
            <person name="Gautier V."/>
            <person name="Ament-Velasquez S.L."/>
            <person name="Kruys A."/>
            <person name="Hutchinson M.I."/>
            <person name="Powell A.J."/>
            <person name="Barry K."/>
            <person name="Miller A.N."/>
            <person name="Grigoriev I.V."/>
            <person name="Debuchy R."/>
            <person name="Gladieux P."/>
            <person name="Hiltunen Thoren M."/>
            <person name="Johannesson H."/>
        </authorList>
    </citation>
    <scope>NUCLEOTIDE SEQUENCE</scope>
    <source>
        <strain evidence="7">CBS 757.83</strain>
    </source>
</reference>
<dbReference type="InterPro" id="IPR036291">
    <property type="entry name" value="NAD(P)-bd_dom_sf"/>
</dbReference>
<keyword evidence="8" id="KW-1185">Reference proteome</keyword>
<accession>A0AAN6PS54</accession>
<sequence>MGYKFTVWRGQKDGRVTEDTTERPAHTGDQVYINVTHSGVSGTDLHFLSSGIALGHEGAGVVEAIGPEVKALKVGDRVGWGYAFDSCATCDKCLDGYPILCDKPIYYGITNQDSGSFATGAVRKESFVFRIPDGLPSEQAAPLMCGGISVFAPLMLCGVKPSNTVGVVGMGGLGHLAVQFARAMGCEVVVFSQTDSKREDALKLGASCFVTTKGKTDLTADVPSKIHHLLVTTNQLPDWDLFFPVLAKGSSIYPLTATEPGAQFALPHPQFLGNGTKVQSSMPSKKTFSDMLRFAARNNVRAVIECEPMSIEGINRVLDRLKDAKVRYRGVLCKH</sequence>
<keyword evidence="3 5" id="KW-0862">Zinc</keyword>
<dbReference type="CDD" id="cd05283">
    <property type="entry name" value="CAD1"/>
    <property type="match status" value="1"/>
</dbReference>
<dbReference type="InterPro" id="IPR029752">
    <property type="entry name" value="D-isomer_DH_CS1"/>
</dbReference>
<comment type="caution">
    <text evidence="7">The sequence shown here is derived from an EMBL/GenBank/DDBJ whole genome shotgun (WGS) entry which is preliminary data.</text>
</comment>
<name>A0AAN6PS54_9PEZI</name>
<evidence type="ECO:0000259" key="6">
    <source>
        <dbReference type="SMART" id="SM00829"/>
    </source>
</evidence>
<dbReference type="InterPro" id="IPR020843">
    <property type="entry name" value="ER"/>
</dbReference>
<dbReference type="PROSITE" id="PS00065">
    <property type="entry name" value="D_2_HYDROXYACID_DH_1"/>
    <property type="match status" value="1"/>
</dbReference>
<dbReference type="FunFam" id="3.40.50.720:FF:000022">
    <property type="entry name" value="Cinnamyl alcohol dehydrogenase"/>
    <property type="match status" value="1"/>
</dbReference>
<feature type="domain" description="Enoyl reductase (ER)" evidence="6">
    <location>
        <begin position="10"/>
        <end position="332"/>
    </location>
</feature>
<dbReference type="SMART" id="SM00829">
    <property type="entry name" value="PKS_ER"/>
    <property type="match status" value="1"/>
</dbReference>
<evidence type="ECO:0000256" key="4">
    <source>
        <dbReference type="ARBA" id="ARBA00023002"/>
    </source>
</evidence>
<dbReference type="InterPro" id="IPR002328">
    <property type="entry name" value="ADH_Zn_CS"/>
</dbReference>
<evidence type="ECO:0000256" key="3">
    <source>
        <dbReference type="ARBA" id="ARBA00022833"/>
    </source>
</evidence>
<keyword evidence="2 5" id="KW-0479">Metal-binding</keyword>
<proteinExistence type="inferred from homology"/>
<dbReference type="GO" id="GO:0016616">
    <property type="term" value="F:oxidoreductase activity, acting on the CH-OH group of donors, NAD or NADP as acceptor"/>
    <property type="evidence" value="ECO:0007669"/>
    <property type="project" value="InterPro"/>
</dbReference>
<dbReference type="InterPro" id="IPR013149">
    <property type="entry name" value="ADH-like_C"/>
</dbReference>
<organism evidence="7 8">
    <name type="scientific">Parathielavia hyrcaniae</name>
    <dbReference type="NCBI Taxonomy" id="113614"/>
    <lineage>
        <taxon>Eukaryota</taxon>
        <taxon>Fungi</taxon>
        <taxon>Dikarya</taxon>
        <taxon>Ascomycota</taxon>
        <taxon>Pezizomycotina</taxon>
        <taxon>Sordariomycetes</taxon>
        <taxon>Sordariomycetidae</taxon>
        <taxon>Sordariales</taxon>
        <taxon>Chaetomiaceae</taxon>
        <taxon>Parathielavia</taxon>
    </lineage>
</organism>
<gene>
    <name evidence="7" type="ORF">N658DRAFT_569717</name>
</gene>
<evidence type="ECO:0000256" key="2">
    <source>
        <dbReference type="ARBA" id="ARBA00022723"/>
    </source>
</evidence>
<dbReference type="PROSITE" id="PS00059">
    <property type="entry name" value="ADH_ZINC"/>
    <property type="match status" value="1"/>
</dbReference>
<evidence type="ECO:0000313" key="8">
    <source>
        <dbReference type="Proteomes" id="UP001305647"/>
    </source>
</evidence>
<dbReference type="InterPro" id="IPR013154">
    <property type="entry name" value="ADH-like_N"/>
</dbReference>
<comment type="cofactor">
    <cofactor evidence="1 5">
        <name>Zn(2+)</name>
        <dbReference type="ChEBI" id="CHEBI:29105"/>
    </cofactor>
</comment>
<dbReference type="PANTHER" id="PTHR42683">
    <property type="entry name" value="ALDEHYDE REDUCTASE"/>
    <property type="match status" value="1"/>
</dbReference>
<dbReference type="Gene3D" id="3.90.180.10">
    <property type="entry name" value="Medium-chain alcohol dehydrogenases, catalytic domain"/>
    <property type="match status" value="1"/>
</dbReference>
<evidence type="ECO:0000256" key="1">
    <source>
        <dbReference type="ARBA" id="ARBA00001947"/>
    </source>
</evidence>
<dbReference type="GO" id="GO:0008270">
    <property type="term" value="F:zinc ion binding"/>
    <property type="evidence" value="ECO:0007669"/>
    <property type="project" value="InterPro"/>
</dbReference>
<dbReference type="InterPro" id="IPR047109">
    <property type="entry name" value="CAD-like"/>
</dbReference>
<dbReference type="EMBL" id="MU863699">
    <property type="protein sequence ID" value="KAK4096738.1"/>
    <property type="molecule type" value="Genomic_DNA"/>
</dbReference>